<accession>A0ABR3YX76</accession>
<protein>
    <recommendedName>
        <fullName evidence="3">4'-phosphopantetheinyl transferase domain-containing protein</fullName>
    </recommendedName>
</protein>
<dbReference type="Proteomes" id="UP001583280">
    <property type="component" value="Unassembled WGS sequence"/>
</dbReference>
<evidence type="ECO:0000313" key="2">
    <source>
        <dbReference type="Proteomes" id="UP001583280"/>
    </source>
</evidence>
<dbReference type="EMBL" id="JAWDJO010000119">
    <property type="protein sequence ID" value="KAL1892951.1"/>
    <property type="molecule type" value="Genomic_DNA"/>
</dbReference>
<organism evidence="1 2">
    <name type="scientific">Ceratocystis pirilliformis</name>
    <dbReference type="NCBI Taxonomy" id="259994"/>
    <lineage>
        <taxon>Eukaryota</taxon>
        <taxon>Fungi</taxon>
        <taxon>Dikarya</taxon>
        <taxon>Ascomycota</taxon>
        <taxon>Pezizomycotina</taxon>
        <taxon>Sordariomycetes</taxon>
        <taxon>Hypocreomycetidae</taxon>
        <taxon>Microascales</taxon>
        <taxon>Ceratocystidaceae</taxon>
        <taxon>Ceratocystis</taxon>
    </lineage>
</organism>
<reference evidence="1 2" key="1">
    <citation type="journal article" date="2024" name="IMA Fungus">
        <title>IMA Genome - F19 : A genome assembly and annotation guide to empower mycologists, including annotated draft genome sequences of Ceratocystis pirilliformis, Diaporthe australafricana, Fusarium ophioides, Paecilomyces lecythidis, and Sporothrix stenoceras.</title>
        <authorList>
            <person name="Aylward J."/>
            <person name="Wilson A.M."/>
            <person name="Visagie C.M."/>
            <person name="Spraker J."/>
            <person name="Barnes I."/>
            <person name="Buitendag C."/>
            <person name="Ceriani C."/>
            <person name="Del Mar Angel L."/>
            <person name="du Plessis D."/>
            <person name="Fuchs T."/>
            <person name="Gasser K."/>
            <person name="Kramer D."/>
            <person name="Li W."/>
            <person name="Munsamy K."/>
            <person name="Piso A."/>
            <person name="Price J.L."/>
            <person name="Sonnekus B."/>
            <person name="Thomas C."/>
            <person name="van der Nest A."/>
            <person name="van Dijk A."/>
            <person name="van Heerden A."/>
            <person name="van Vuuren N."/>
            <person name="Yilmaz N."/>
            <person name="Duong T.A."/>
            <person name="van der Merwe N.A."/>
            <person name="Wingfield M.J."/>
            <person name="Wingfield B.D."/>
        </authorList>
    </citation>
    <scope>NUCLEOTIDE SEQUENCE [LARGE SCALE GENOMIC DNA]</scope>
    <source>
        <strain evidence="1 2">CMW 12675</strain>
    </source>
</reference>
<proteinExistence type="predicted"/>
<gene>
    <name evidence="1" type="ORF">Cpir12675_004319</name>
</gene>
<dbReference type="SUPFAM" id="SSF56214">
    <property type="entry name" value="4'-phosphopantetheinyl transferase"/>
    <property type="match status" value="2"/>
</dbReference>
<evidence type="ECO:0000313" key="1">
    <source>
        <dbReference type="EMBL" id="KAL1892951.1"/>
    </source>
</evidence>
<name>A0ABR3YX76_9PEZI</name>
<dbReference type="Gene3D" id="3.90.470.20">
    <property type="entry name" value="4'-phosphopantetheinyl transferase domain"/>
    <property type="match status" value="1"/>
</dbReference>
<keyword evidence="2" id="KW-1185">Reference proteome</keyword>
<comment type="caution">
    <text evidence="1">The sequence shown here is derived from an EMBL/GenBank/DDBJ whole genome shotgun (WGS) entry which is preliminary data.</text>
</comment>
<evidence type="ECO:0008006" key="3">
    <source>
        <dbReference type="Google" id="ProtNLM"/>
    </source>
</evidence>
<dbReference type="InterPro" id="IPR037143">
    <property type="entry name" value="4-PPantetheinyl_Trfase_dom_sf"/>
</dbReference>
<sequence>MLPFPSPFHVGIDICQISRIRALIASRYGLRFLNRIFSAEEQKAYAARLAPAYNLARAAAAANTRLLAKNNETVLITKPLQTTAVEKSKDKVPLESAIRLVAGRFAAKEATFKAHPLHRLGFHDVHILHRAIIHHAETSRTSLSQNGGSSAPCAVIQANPPFTTQAQEARISISHDGDYATAVCIGFVAPA</sequence>